<keyword evidence="3" id="KW-0560">Oxidoreductase</keyword>
<dbReference type="SUPFAM" id="SSF51735">
    <property type="entry name" value="NAD(P)-binding Rossmann-fold domains"/>
    <property type="match status" value="1"/>
</dbReference>
<dbReference type="EMBL" id="LFIW01002541">
    <property type="protein sequence ID" value="KZL67268.1"/>
    <property type="molecule type" value="Genomic_DNA"/>
</dbReference>
<evidence type="ECO:0000259" key="4">
    <source>
        <dbReference type="Pfam" id="PF05368"/>
    </source>
</evidence>
<evidence type="ECO:0000256" key="2">
    <source>
        <dbReference type="ARBA" id="ARBA00022857"/>
    </source>
</evidence>
<name>A0A166PX01_COLIC</name>
<dbReference type="PANTHER" id="PTHR42748">
    <property type="entry name" value="NITROGEN METABOLITE REPRESSION PROTEIN NMRA FAMILY MEMBER"/>
    <property type="match status" value="1"/>
</dbReference>
<organism evidence="5 6">
    <name type="scientific">Colletotrichum incanum</name>
    <name type="common">Soybean anthracnose fungus</name>
    <dbReference type="NCBI Taxonomy" id="1573173"/>
    <lineage>
        <taxon>Eukaryota</taxon>
        <taxon>Fungi</taxon>
        <taxon>Dikarya</taxon>
        <taxon>Ascomycota</taxon>
        <taxon>Pezizomycotina</taxon>
        <taxon>Sordariomycetes</taxon>
        <taxon>Hypocreomycetidae</taxon>
        <taxon>Glomerellales</taxon>
        <taxon>Glomerellaceae</taxon>
        <taxon>Colletotrichum</taxon>
        <taxon>Colletotrichum spaethianum species complex</taxon>
    </lineage>
</organism>
<reference evidence="5 6" key="1">
    <citation type="submission" date="2015-06" db="EMBL/GenBank/DDBJ databases">
        <title>Survival trade-offs in plant roots during colonization by closely related pathogenic and mutualistic fungi.</title>
        <authorList>
            <person name="Hacquard S."/>
            <person name="Kracher B."/>
            <person name="Hiruma K."/>
            <person name="Weinman A."/>
            <person name="Muench P."/>
            <person name="Garrido Oter R."/>
            <person name="Ver Loren van Themaat E."/>
            <person name="Dallerey J.-F."/>
            <person name="Damm U."/>
            <person name="Henrissat B."/>
            <person name="Lespinet O."/>
            <person name="Thon M."/>
            <person name="Kemen E."/>
            <person name="McHardy A.C."/>
            <person name="Schulze-Lefert P."/>
            <person name="O'Connell R.J."/>
        </authorList>
    </citation>
    <scope>NUCLEOTIDE SEQUENCE [LARGE SCALE GENOMIC DNA]</scope>
    <source>
        <strain evidence="5 6">MAFF 238704</strain>
    </source>
</reference>
<dbReference type="Pfam" id="PF05368">
    <property type="entry name" value="NmrA"/>
    <property type="match status" value="1"/>
</dbReference>
<evidence type="ECO:0000256" key="3">
    <source>
        <dbReference type="ARBA" id="ARBA00023002"/>
    </source>
</evidence>
<protein>
    <submittedName>
        <fullName evidence="5">Nad dependent epimerase</fullName>
    </submittedName>
</protein>
<dbReference type="InterPro" id="IPR008030">
    <property type="entry name" value="NmrA-like"/>
</dbReference>
<comment type="caution">
    <text evidence="5">The sequence shown here is derived from an EMBL/GenBank/DDBJ whole genome shotgun (WGS) entry which is preliminary data.</text>
</comment>
<dbReference type="STRING" id="1573173.A0A166PX01"/>
<dbReference type="AlphaFoldDB" id="A0A166PX01"/>
<evidence type="ECO:0000256" key="1">
    <source>
        <dbReference type="ARBA" id="ARBA00006328"/>
    </source>
</evidence>
<feature type="domain" description="NmrA-like" evidence="4">
    <location>
        <begin position="44"/>
        <end position="307"/>
    </location>
</feature>
<dbReference type="Gene3D" id="3.40.50.720">
    <property type="entry name" value="NAD(P)-binding Rossmann-like Domain"/>
    <property type="match status" value="1"/>
</dbReference>
<keyword evidence="6" id="KW-1185">Reference proteome</keyword>
<keyword evidence="2" id="KW-0521">NADP</keyword>
<evidence type="ECO:0000313" key="6">
    <source>
        <dbReference type="Proteomes" id="UP000076584"/>
    </source>
</evidence>
<evidence type="ECO:0000313" key="5">
    <source>
        <dbReference type="EMBL" id="KZL67268.1"/>
    </source>
</evidence>
<dbReference type="GO" id="GO:0005634">
    <property type="term" value="C:nucleus"/>
    <property type="evidence" value="ECO:0007669"/>
    <property type="project" value="TreeGrafter"/>
</dbReference>
<dbReference type="InterPro" id="IPR036291">
    <property type="entry name" value="NAD(P)-bd_dom_sf"/>
</dbReference>
<dbReference type="Proteomes" id="UP000076584">
    <property type="component" value="Unassembled WGS sequence"/>
</dbReference>
<dbReference type="GO" id="GO:0016491">
    <property type="term" value="F:oxidoreductase activity"/>
    <property type="evidence" value="ECO:0007669"/>
    <property type="project" value="UniProtKB-KW"/>
</dbReference>
<gene>
    <name evidence="5" type="ORF">CI238_11782</name>
</gene>
<sequence>MASTRRFQDVRYIRISLVISPVSHLCKPTSSPVSPCPKPTPSSIGGVIARNLLSEGIAVRALARNPDSPAAKALSAIDTFITPGDYDDDAALTEAMKGVTGAFLKLTPNFVDHNWELKAAKRIMAAAKEAGASHFIYSSGLAVQAPELLKHWDPNSFTAMVLLSKQPIEKETRKAGFKNWTTLRPGSFAANYLLPLVAVYPDLVKDGRFITALRPENKIPMTDPNDIGKFALAAFQDPFKFNSKEVAISSELLTVDDIMAKIAKVTGRDIKAVHLSDEEVEAQKAGNPFIAVQLTARDMDQFSDVEKTQS</sequence>
<comment type="similarity">
    <text evidence="1">Belongs to the NmrA-type oxidoreductase family.</text>
</comment>
<dbReference type="PANTHER" id="PTHR42748:SF30">
    <property type="entry name" value="NMRA-LIKE DOMAIN-CONTAINING PROTEIN"/>
    <property type="match status" value="1"/>
</dbReference>
<proteinExistence type="inferred from homology"/>
<accession>A0A166PX01</accession>
<dbReference type="Gene3D" id="3.90.25.10">
    <property type="entry name" value="UDP-galactose 4-epimerase, domain 1"/>
    <property type="match status" value="1"/>
</dbReference>
<dbReference type="InterPro" id="IPR051164">
    <property type="entry name" value="NmrA-like_oxidored"/>
</dbReference>